<sequence>MLRDCWDEHGESWRATRRERERLSERHTERQREKWLCMHTRIEIHSLALIENENETTLLLLQLWNGTLRCLKWKWIGGVVQLGLDMFISVFADARTRTRSRSRSAIRVIKVPLFASVVQMQLRLGGRVEISTSYYLKIQWEVRTRSSCC</sequence>
<reference evidence="1" key="1">
    <citation type="submission" date="2023-01" db="EMBL/GenBank/DDBJ databases">
        <title>Exophiala dermititidis isolated from Cystic Fibrosis Patient.</title>
        <authorList>
            <person name="Kurbessoian T."/>
            <person name="Crocker A."/>
            <person name="Murante D."/>
            <person name="Hogan D.A."/>
            <person name="Stajich J.E."/>
        </authorList>
    </citation>
    <scope>NUCLEOTIDE SEQUENCE</scope>
    <source>
        <strain evidence="1">Ex8</strain>
    </source>
</reference>
<proteinExistence type="predicted"/>
<name>A0AAN6F0D0_EXODE</name>
<accession>A0AAN6F0D0</accession>
<evidence type="ECO:0000313" key="2">
    <source>
        <dbReference type="Proteomes" id="UP001161757"/>
    </source>
</evidence>
<dbReference type="Proteomes" id="UP001161757">
    <property type="component" value="Unassembled WGS sequence"/>
</dbReference>
<organism evidence="1 2">
    <name type="scientific">Exophiala dermatitidis</name>
    <name type="common">Black yeast-like fungus</name>
    <name type="synonym">Wangiella dermatitidis</name>
    <dbReference type="NCBI Taxonomy" id="5970"/>
    <lineage>
        <taxon>Eukaryota</taxon>
        <taxon>Fungi</taxon>
        <taxon>Dikarya</taxon>
        <taxon>Ascomycota</taxon>
        <taxon>Pezizomycotina</taxon>
        <taxon>Eurotiomycetes</taxon>
        <taxon>Chaetothyriomycetidae</taxon>
        <taxon>Chaetothyriales</taxon>
        <taxon>Herpotrichiellaceae</taxon>
        <taxon>Exophiala</taxon>
    </lineage>
</organism>
<comment type="caution">
    <text evidence="1">The sequence shown here is derived from an EMBL/GenBank/DDBJ whole genome shotgun (WGS) entry which is preliminary data.</text>
</comment>
<dbReference type="AlphaFoldDB" id="A0AAN6F0D0"/>
<dbReference type="EMBL" id="JAJGCB010000002">
    <property type="protein sequence ID" value="KAJ8995136.1"/>
    <property type="molecule type" value="Genomic_DNA"/>
</dbReference>
<gene>
    <name evidence="1" type="ORF">HRR80_001827</name>
</gene>
<protein>
    <submittedName>
        <fullName evidence="1">Uncharacterized protein</fullName>
    </submittedName>
</protein>
<evidence type="ECO:0000313" key="1">
    <source>
        <dbReference type="EMBL" id="KAJ8995136.1"/>
    </source>
</evidence>